<keyword evidence="3" id="KW-1185">Reference proteome</keyword>
<dbReference type="KEGG" id="foc:113205402"/>
<feature type="region of interest" description="Disordered" evidence="1">
    <location>
        <begin position="1036"/>
        <end position="1072"/>
    </location>
</feature>
<feature type="compositionally biased region" description="Basic residues" evidence="1">
    <location>
        <begin position="1188"/>
        <end position="1219"/>
    </location>
</feature>
<feature type="compositionally biased region" description="Acidic residues" evidence="1">
    <location>
        <begin position="1056"/>
        <end position="1068"/>
    </location>
</feature>
<organism evidence="3 4">
    <name type="scientific">Frankliniella occidentalis</name>
    <name type="common">Western flower thrips</name>
    <name type="synonym">Euthrips occidentalis</name>
    <dbReference type="NCBI Taxonomy" id="133901"/>
    <lineage>
        <taxon>Eukaryota</taxon>
        <taxon>Metazoa</taxon>
        <taxon>Ecdysozoa</taxon>
        <taxon>Arthropoda</taxon>
        <taxon>Hexapoda</taxon>
        <taxon>Insecta</taxon>
        <taxon>Pterygota</taxon>
        <taxon>Neoptera</taxon>
        <taxon>Paraneoptera</taxon>
        <taxon>Thysanoptera</taxon>
        <taxon>Terebrantia</taxon>
        <taxon>Thripoidea</taxon>
        <taxon>Thripidae</taxon>
        <taxon>Frankliniella</taxon>
    </lineage>
</organism>
<dbReference type="GeneID" id="113205402"/>
<dbReference type="RefSeq" id="XP_026276797.1">
    <property type="nucleotide sequence ID" value="XM_026421012.2"/>
</dbReference>
<reference evidence="4" key="2">
    <citation type="submission" date="2025-08" db="UniProtKB">
        <authorList>
            <consortium name="RefSeq"/>
        </authorList>
    </citation>
    <scope>IDENTIFICATION</scope>
    <source>
        <tissue evidence="4">Whole organism</tissue>
    </source>
</reference>
<feature type="compositionally biased region" description="Acidic residues" evidence="1">
    <location>
        <begin position="1282"/>
        <end position="1335"/>
    </location>
</feature>
<evidence type="ECO:0000256" key="1">
    <source>
        <dbReference type="SAM" id="MobiDB-lite"/>
    </source>
</evidence>
<feature type="compositionally biased region" description="Low complexity" evidence="1">
    <location>
        <begin position="211"/>
        <end position="223"/>
    </location>
</feature>
<keyword evidence="2" id="KW-0732">Signal</keyword>
<feature type="chain" id="PRO_5026905016" evidence="2">
    <location>
        <begin position="25"/>
        <end position="1397"/>
    </location>
</feature>
<feature type="region of interest" description="Disordered" evidence="1">
    <location>
        <begin position="1148"/>
        <end position="1386"/>
    </location>
</feature>
<feature type="region of interest" description="Disordered" evidence="1">
    <location>
        <begin position="982"/>
        <end position="1001"/>
    </location>
</feature>
<accession>A0A6J1S702</accession>
<feature type="compositionally biased region" description="Basic and acidic residues" evidence="1">
    <location>
        <begin position="1220"/>
        <end position="1247"/>
    </location>
</feature>
<feature type="region of interest" description="Disordered" evidence="1">
    <location>
        <begin position="748"/>
        <end position="776"/>
    </location>
</feature>
<feature type="compositionally biased region" description="Basic residues" evidence="1">
    <location>
        <begin position="1248"/>
        <end position="1263"/>
    </location>
</feature>
<gene>
    <name evidence="4" type="primary">LOC113205402</name>
</gene>
<evidence type="ECO:0000313" key="4">
    <source>
        <dbReference type="RefSeq" id="XP_026276797.1"/>
    </source>
</evidence>
<feature type="region of interest" description="Disordered" evidence="1">
    <location>
        <begin position="239"/>
        <end position="278"/>
    </location>
</feature>
<dbReference type="Proteomes" id="UP000504606">
    <property type="component" value="Unplaced"/>
</dbReference>
<feature type="compositionally biased region" description="Low complexity" evidence="1">
    <location>
        <begin position="748"/>
        <end position="757"/>
    </location>
</feature>
<protein>
    <submittedName>
        <fullName evidence="4">Mucin-5AC-like</fullName>
    </submittedName>
</protein>
<feature type="compositionally biased region" description="Low complexity" evidence="1">
    <location>
        <begin position="240"/>
        <end position="260"/>
    </location>
</feature>
<name>A0A6J1S702_FRAOC</name>
<feature type="region of interest" description="Disordered" evidence="1">
    <location>
        <begin position="295"/>
        <end position="318"/>
    </location>
</feature>
<feature type="compositionally biased region" description="Polar residues" evidence="1">
    <location>
        <begin position="299"/>
        <end position="317"/>
    </location>
</feature>
<proteinExistence type="predicted"/>
<evidence type="ECO:0000313" key="3">
    <source>
        <dbReference type="Proteomes" id="UP000504606"/>
    </source>
</evidence>
<feature type="signal peptide" evidence="2">
    <location>
        <begin position="1"/>
        <end position="24"/>
    </location>
</feature>
<dbReference type="OrthoDB" id="10685055at2759"/>
<evidence type="ECO:0000256" key="2">
    <source>
        <dbReference type="SAM" id="SignalP"/>
    </source>
</evidence>
<sequence>MTMAMMASCKYAIVLLFLLRATCSYPATTFSASNLAARGGRSLPGSVLRLTHWPWYASLTPRRPVSLISAPASPWGAFSRPLSSAPLRATPPVWELPPPRATPVWALPPLVTPVHERRPNNDFVVISLAPSSSHVASRRPTRYDWVPASAAPTPSPEAAAAALTPTPQWVRLVTGGTPLYDMVETVQSGARPNLVIRRPATSRIPMTSGRPNTITTTSPSWPSSPFPAAVGVVPLRGDQPAGAEEAATGAAAGPAAGAPPDRNTEGGPLRDVTTTTLAPETSTVLDPIARPAAAAATLSPWSDVTATTNEPKTSTEPELTVRPLGAATLAPLTDFWTTASTDSTSTRDEAATTQYSTIVPTSPTTSEVVSTASEQLGDTSTFAPYVETTTAVPHVTDYTVTSTAKTSLTTVFVHPAADNIVFDSVESSVAPDYLTHAVTQTTTQQSSAHAHVTSTDSVTNAETPSDLVTHGVTTIQPASDNSENSDISTTTGYLFHKETVTVTEAIEATNPVSEYETIVTTDSSGYQSTTPVYEDTVAVTNEPVVTTAQPVYEGTTVVTNEPVVTTAQPVNEDITAVTSEQPLITGPPAPEDADVTSTTHAHLTPFVTADPTAATTEILDTIEIEINRRGKPDVTESTTAEPTTEAFSPLAVEAMDTTIPPSQETTTAEAVPYAVTTDANSDASFTLSTTSATSEVSWIFTTEALSTTSASTEAFSTTSAPSTDVFPTTPAELYSTYSAVGFTTATEEVPSTTSSTEVHSDPIEVTTPTTLPSQDYTTAGPYTAPVEQTTHTVEALTTSTGHETTWTEAFTATDFPASLTAETATPAALTSAQPYNLEGASTVADYTTASPSDLSTLSSEVYTVASAETFWTTFSTQPGPEETISTVFTEGPSTPLTEGSTGLDYISPPLGGDAYTATVIVTESPTVTEELVSTTPVSTDSTAAYSPQAATVVTNPQVVPKETVPTSAPVQDFNYYDGVAFEDGTSLGGSPADGYIPDYDTRSDEYDGDYFADAARPRLPLLPPASSDTKGLEIASLVRETPAPPKQETQRRGDMPLEDDDEDDEESNDVGFGSSYQATVRLTTTPKPVVNTPRYGGDTFEGQMLRRMAPLVVRQLHMGHLSDEDVTRLKYIFGPIWPEVEELARAVGASGPARARRDTARYPHFKKWRGEHREGGLARRSTTASSKRPARRPARQPTRRRRTKKHSKRGHKHANKAHPAKQDANKTHPPKQDTNKTHPPNQDDKTNPAKKHVRKPKQHKHHVKPEAAERPKRSIGALAAEVDADLDEEYDYEEDKDYMGDEDYDEAEDEEEGDGEDLGADAGDEYEEEYEDDGDVAPPRILDDDNPSVMELHYRARQAQGYVPEEKTSPVNKDLAEAQAESVEEDMAMDVAEYEYY</sequence>
<reference evidence="4" key="1">
    <citation type="journal article" date="2018" name="Proc. Natl. Acad. Sci. U.S.A.">
        <title>Phylogenomics and the evolution of hemipteroid insects.</title>
        <authorList>
            <person name="Johnson K.P."/>
            <person name="Dietrich C.H."/>
            <person name="Friedrich F."/>
            <person name="Beutel R.G."/>
            <person name="Wipfler B."/>
            <person name="Peters R.S."/>
            <person name="Allen J.M."/>
            <person name="Petersen M."/>
            <person name="Donath A."/>
            <person name="Walden K.K."/>
            <person name="Kozlov A.M."/>
            <person name="Podsiadlowski L."/>
            <person name="Mayer C."/>
            <person name="Meusemann K."/>
            <person name="Vasilikopoulos A."/>
            <person name="Waterhouse R.M."/>
            <person name="Cameron S.L."/>
            <person name="Weirauch C."/>
            <person name="Swanson D.R."/>
            <person name="Percy D.M."/>
            <person name="Hardy N.B."/>
            <person name="Terry I."/>
            <person name="Liu S."/>
            <person name="Zhou X."/>
            <person name="Misof B."/>
            <person name="Robertson H.M."/>
            <person name="Yoshizawa K."/>
        </authorList>
    </citation>
    <scope>NUCLEOTIDE SEQUENCE</scope>
    <source>
        <tissue evidence="4">Whole organism</tissue>
    </source>
</reference>
<feature type="region of interest" description="Disordered" evidence="1">
    <location>
        <begin position="203"/>
        <end position="225"/>
    </location>
</feature>
<feature type="compositionally biased region" description="Polar residues" evidence="1">
    <location>
        <begin position="766"/>
        <end position="776"/>
    </location>
</feature>